<dbReference type="EMBL" id="JABSNO010000040">
    <property type="protein sequence ID" value="NRS94051.1"/>
    <property type="molecule type" value="Genomic_DNA"/>
</dbReference>
<dbReference type="Proteomes" id="UP000610746">
    <property type="component" value="Unassembled WGS sequence"/>
</dbReference>
<keyword evidence="2" id="KW-1185">Reference proteome</keyword>
<protein>
    <submittedName>
        <fullName evidence="1">Uncharacterized protein</fullName>
    </submittedName>
</protein>
<reference evidence="1" key="1">
    <citation type="submission" date="2020-05" db="EMBL/GenBank/DDBJ databases">
        <title>Genomic Encyclopedia of Type Strains, Phase IV (KMG-V): Genome sequencing to study the core and pangenomes of soil and plant-associated prokaryotes.</title>
        <authorList>
            <person name="Whitman W."/>
        </authorList>
    </citation>
    <scope>NUCLEOTIDE SEQUENCE</scope>
    <source>
        <strain evidence="1">16F</strain>
    </source>
</reference>
<proteinExistence type="predicted"/>
<comment type="caution">
    <text evidence="1">The sequence shown here is derived from an EMBL/GenBank/DDBJ whole genome shotgun (WGS) entry which is preliminary data.</text>
</comment>
<gene>
    <name evidence="1" type="ORF">HNQ03_003151</name>
</gene>
<evidence type="ECO:0000313" key="1">
    <source>
        <dbReference type="EMBL" id="NRS94051.1"/>
    </source>
</evidence>
<accession>A0A8J8K9V0</accession>
<evidence type="ECO:0000313" key="2">
    <source>
        <dbReference type="Proteomes" id="UP000610746"/>
    </source>
</evidence>
<dbReference type="AlphaFoldDB" id="A0A8J8K9V0"/>
<dbReference type="RefSeq" id="WP_173780586.1">
    <property type="nucleotide sequence ID" value="NZ_JABSNO010000040.1"/>
</dbReference>
<sequence>MKKNAFTKFFISSTVNSFVQKHSVLPLLSDKSASSVFMLGGIFSYPESKNSILPVSGEIFQTNLSTAGKKDFLKCKITPDFYCFEILKRCKRQYIETIIKTEVWNLFFYDTVR</sequence>
<name>A0A8J8K9V0_9FLAO</name>
<organism evidence="1 2">
    <name type="scientific">Frigoriflavimonas asaccharolytica</name>
    <dbReference type="NCBI Taxonomy" id="2735899"/>
    <lineage>
        <taxon>Bacteria</taxon>
        <taxon>Pseudomonadati</taxon>
        <taxon>Bacteroidota</taxon>
        <taxon>Flavobacteriia</taxon>
        <taxon>Flavobacteriales</taxon>
        <taxon>Weeksellaceae</taxon>
        <taxon>Frigoriflavimonas</taxon>
    </lineage>
</organism>